<keyword evidence="5" id="KW-1185">Reference proteome</keyword>
<accession>A0A1H4D1G5</accession>
<dbReference type="Proteomes" id="UP000198951">
    <property type="component" value="Unassembled WGS sequence"/>
</dbReference>
<dbReference type="InterPro" id="IPR048428">
    <property type="entry name" value="YobI-NTPase"/>
</dbReference>
<evidence type="ECO:0000256" key="1">
    <source>
        <dbReference type="SAM" id="Coils"/>
    </source>
</evidence>
<keyword evidence="2" id="KW-1133">Transmembrane helix</keyword>
<dbReference type="InterPro" id="IPR027417">
    <property type="entry name" value="P-loop_NTPase"/>
</dbReference>
<reference evidence="5" key="1">
    <citation type="submission" date="2016-10" db="EMBL/GenBank/DDBJ databases">
        <authorList>
            <person name="Varghese N."/>
            <person name="Submissions S."/>
        </authorList>
    </citation>
    <scope>NUCLEOTIDE SEQUENCE [LARGE SCALE GENOMIC DNA]</scope>
    <source>
        <strain evidence="5">DSM 22376</strain>
    </source>
</reference>
<feature type="transmembrane region" description="Helical" evidence="2">
    <location>
        <begin position="209"/>
        <end position="227"/>
    </location>
</feature>
<dbReference type="OrthoDB" id="1701659at2"/>
<dbReference type="AlphaFoldDB" id="A0A1H4D1G5"/>
<protein>
    <recommendedName>
        <fullName evidence="3">YobI-like P-loop NTPase domain-containing protein</fullName>
    </recommendedName>
</protein>
<gene>
    <name evidence="4" type="ORF">SAMN05443667_1071</name>
</gene>
<evidence type="ECO:0000313" key="5">
    <source>
        <dbReference type="Proteomes" id="UP000198951"/>
    </source>
</evidence>
<organism evidence="4 5">
    <name type="scientific">Flavobacterium gillisiae</name>
    <dbReference type="NCBI Taxonomy" id="150146"/>
    <lineage>
        <taxon>Bacteria</taxon>
        <taxon>Pseudomonadati</taxon>
        <taxon>Bacteroidota</taxon>
        <taxon>Flavobacteriia</taxon>
        <taxon>Flavobacteriales</taxon>
        <taxon>Flavobacteriaceae</taxon>
        <taxon>Flavobacterium</taxon>
    </lineage>
</organism>
<keyword evidence="2" id="KW-0812">Transmembrane</keyword>
<keyword evidence="1" id="KW-0175">Coiled coil</keyword>
<feature type="transmembrane region" description="Helical" evidence="2">
    <location>
        <begin position="171"/>
        <end position="189"/>
    </location>
</feature>
<evidence type="ECO:0000256" key="2">
    <source>
        <dbReference type="SAM" id="Phobius"/>
    </source>
</evidence>
<keyword evidence="2" id="KW-0472">Membrane</keyword>
<feature type="coiled-coil region" evidence="1">
    <location>
        <begin position="539"/>
        <end position="584"/>
    </location>
</feature>
<dbReference type="EMBL" id="FNRD01000007">
    <property type="protein sequence ID" value="SEA66438.1"/>
    <property type="molecule type" value="Genomic_DNA"/>
</dbReference>
<name>A0A1H4D1G5_9FLAO</name>
<evidence type="ECO:0000313" key="4">
    <source>
        <dbReference type="EMBL" id="SEA66438.1"/>
    </source>
</evidence>
<evidence type="ECO:0000259" key="3">
    <source>
        <dbReference type="Pfam" id="PF20693"/>
    </source>
</evidence>
<sequence>MNVFVLLISEVNKLVHISQINKRIVKLKETLKNSLISIILFAIQLFNKWYIKLNQKSKITNSQNFEDFTPITLDDKDDKYSEIIKYAIDNLNTKNVALTGPYGSGKSSILKTFESKHIENKYLNISLATFDEKEHQLKEIEYCILKQLFYKVEQDKIPESRFKRIINQKNVKTKAFFIFLWLISLAYFSKPNLLIEFSKNFSLNFYSKICNLFYTLYLLGGTMYLLYKTMGFILNFKFTKFSFQDTEIENGDDKKSINFENEIDEILYFFERNSFNVIFIEDLDRFKNTEIFIKLREINYLINNYDPIKIKRKITFIYAVQDDTFKEDERAKFFDFIIPVIPVINYSNSSIELLDKIDINKDGIPKSFIKQVARYLSDKRTLISINNEYKIYKTIIGNDLEKRKLLAMMIYKNVEPTDFDNLNSQKGYVYTVFSDYYKLIKSSIDTIDKKIIKERTKITSTEDEIFRDVNELKRLYIIKTFELLNNNAVGIDINNIRCTISQLLIESNFILFTQLTKINYYTYNSYSSNYLLNSSNLSFKKLELEVGSYDERLEIIQNKKEKRSNIFRKEIEKLENEKEVIRTQKIKDLVDDEYFEKCLGSLKYKESIKVKEEIDGKEMIITKEKKVDYKIQNIELINYLIRYGHIDDSYSHYISHFYPGSITKEDNDFLKSFTNNKPLPYNFKLQEIGNLFSDIVESDFSREEILNFSLLDYMLERKDTEKELSQIITLLSTKIHKPINFIDEYLIYTISQNQQPFLKALCKHWKNPNQNIWEEVWSNFSDEKTVNYLNLIFSTLDIPTILNLDIRNNISNYISEIESLKVFTNNDKKMTEFILETNIKFKNIDNEGAKFIFDFIYQNNNYEINEKMIELFVTRYSQKSVDIELLKTANYTTIKNSGASKLIKYIDSDIEFYIKTIFLQLATNCGWVFRSDRATHFG</sequence>
<dbReference type="Pfam" id="PF20693">
    <property type="entry name" value="YobI-ATPase"/>
    <property type="match status" value="1"/>
</dbReference>
<feature type="domain" description="YobI-like P-loop NTPase" evidence="3">
    <location>
        <begin position="80"/>
        <end position="430"/>
    </location>
</feature>
<proteinExistence type="predicted"/>
<dbReference type="SUPFAM" id="SSF52540">
    <property type="entry name" value="P-loop containing nucleoside triphosphate hydrolases"/>
    <property type="match status" value="1"/>
</dbReference>
<dbReference type="RefSeq" id="WP_091089309.1">
    <property type="nucleotide sequence ID" value="NZ_FNRD01000007.1"/>
</dbReference>